<dbReference type="PANTHER" id="PTHR11706">
    <property type="entry name" value="SOLUTE CARRIER PROTEIN FAMILY 11 MEMBER"/>
    <property type="match status" value="1"/>
</dbReference>
<keyword evidence="3 7" id="KW-0812">Transmembrane</keyword>
<dbReference type="AlphaFoldDB" id="A0A261Y3B3"/>
<dbReference type="PRINTS" id="PR00447">
    <property type="entry name" value="NATRESASSCMP"/>
</dbReference>
<dbReference type="GO" id="GO:0015086">
    <property type="term" value="F:cadmium ion transmembrane transporter activity"/>
    <property type="evidence" value="ECO:0007669"/>
    <property type="project" value="TreeGrafter"/>
</dbReference>
<evidence type="ECO:0000256" key="1">
    <source>
        <dbReference type="ARBA" id="ARBA00004141"/>
    </source>
</evidence>
<reference evidence="8 9" key="1">
    <citation type="journal article" date="2017" name="Mycologia">
        <title>Bifiguratus adelaidae, gen. et sp. nov., a new member of Mucoromycotina in endophytic and soil-dwelling habitats.</title>
        <authorList>
            <person name="Torres-Cruz T.J."/>
            <person name="Billingsley Tobias T.L."/>
            <person name="Almatruk M."/>
            <person name="Hesse C."/>
            <person name="Kuske C.R."/>
            <person name="Desiro A."/>
            <person name="Benucci G.M."/>
            <person name="Bonito G."/>
            <person name="Stajich J.E."/>
            <person name="Dunlap C."/>
            <person name="Arnold A.E."/>
            <person name="Porras-Alfaro A."/>
        </authorList>
    </citation>
    <scope>NUCLEOTIDE SEQUENCE [LARGE SCALE GENOMIC DNA]</scope>
    <source>
        <strain evidence="8 9">AZ0501</strain>
    </source>
</reference>
<dbReference type="OrthoDB" id="409173at2759"/>
<keyword evidence="4 7" id="KW-1133">Transmembrane helix</keyword>
<keyword evidence="9" id="KW-1185">Reference proteome</keyword>
<feature type="transmembrane region" description="Helical" evidence="7">
    <location>
        <begin position="170"/>
        <end position="195"/>
    </location>
</feature>
<sequence length="542" mass="59990">MDRSSDESTLGQGAESSPLLSTTGNAMTKSIPSYGGHKHGTRDSSIESWDRPIEETFHDDLHDHNEIDVLDDVQIPDYVTTGDLTSGFSLRKFFLYTGPGWLMSIAYLDPGNLESDLQAGSVAGMQLLWLLLWSHVFGFLLQVLAARLGVVTRKHLAQLIRRHYPRPVALAIWFCTECAIIGADIQEIIGTAIALQLLFKLPLYAGVLITSVDTFTFMLISRYGMRKLEALFMVFIATMAICFWIDMIASRPDIKDIFWGILIPNVPPNSTVQASGMLGAVIMPHNMFLHSALVMSRHLGERPSKEKVKEANFYFGLESAVALFFSYLINLAIVVCFATVFYSPDMELASLPGLADAAAVLSRTLGPAARYLFAFGLLAAGQSSTMTGTLAGQYLIEGFFGNIFKKAWHRIAISRSIALVPAMLVAVLAVEKFDTMGEMLNVLQSICLPTTLLPILKLTNSEKIMSKGFKNNHFLAISAWILCVLIVALNMYLLVDFFEELATAWQGVAITFGISYLVFVFYLCWYSPDGFEDIAQELDDDL</sequence>
<dbReference type="PANTHER" id="PTHR11706:SF33">
    <property type="entry name" value="NATURAL RESISTANCE-ASSOCIATED MACROPHAGE PROTEIN 2"/>
    <property type="match status" value="1"/>
</dbReference>
<accession>A0A261Y3B3</accession>
<keyword evidence="5 7" id="KW-0472">Membrane</keyword>
<dbReference type="NCBIfam" id="NF037982">
    <property type="entry name" value="Nramp_1"/>
    <property type="match status" value="1"/>
</dbReference>
<comment type="subcellular location">
    <subcellularLocation>
        <location evidence="1">Membrane</location>
        <topology evidence="1">Multi-pass membrane protein</topology>
    </subcellularLocation>
</comment>
<comment type="caution">
    <text evidence="8">The sequence shown here is derived from an EMBL/GenBank/DDBJ whole genome shotgun (WGS) entry which is preliminary data.</text>
</comment>
<feature type="compositionally biased region" description="Polar residues" evidence="6">
    <location>
        <begin position="7"/>
        <end position="31"/>
    </location>
</feature>
<feature type="transmembrane region" description="Helical" evidence="7">
    <location>
        <begin position="371"/>
        <end position="391"/>
    </location>
</feature>
<dbReference type="InterPro" id="IPR001046">
    <property type="entry name" value="NRAMP_fam"/>
</dbReference>
<feature type="transmembrane region" description="Helical" evidence="7">
    <location>
        <begin position="412"/>
        <end position="430"/>
    </location>
</feature>
<feature type="transmembrane region" description="Helical" evidence="7">
    <location>
        <begin position="232"/>
        <end position="250"/>
    </location>
</feature>
<protein>
    <submittedName>
        <fullName evidence="8">Uncharacterized protein</fullName>
    </submittedName>
</protein>
<feature type="transmembrane region" description="Helical" evidence="7">
    <location>
        <begin position="201"/>
        <end position="220"/>
    </location>
</feature>
<evidence type="ECO:0000256" key="3">
    <source>
        <dbReference type="ARBA" id="ARBA00022692"/>
    </source>
</evidence>
<feature type="transmembrane region" description="Helical" evidence="7">
    <location>
        <begin position="472"/>
        <end position="493"/>
    </location>
</feature>
<feature type="transmembrane region" description="Helical" evidence="7">
    <location>
        <begin position="505"/>
        <end position="525"/>
    </location>
</feature>
<gene>
    <name evidence="8" type="ORF">BZG36_02102</name>
</gene>
<dbReference type="EMBL" id="MVBO01000023">
    <property type="protein sequence ID" value="OZJ05072.1"/>
    <property type="molecule type" value="Genomic_DNA"/>
</dbReference>
<evidence type="ECO:0000256" key="5">
    <source>
        <dbReference type="ARBA" id="ARBA00023136"/>
    </source>
</evidence>
<feature type="transmembrane region" description="Helical" evidence="7">
    <location>
        <begin position="315"/>
        <end position="342"/>
    </location>
</feature>
<name>A0A261Y3B3_9FUNG</name>
<dbReference type="GO" id="GO:0005384">
    <property type="term" value="F:manganese ion transmembrane transporter activity"/>
    <property type="evidence" value="ECO:0007669"/>
    <property type="project" value="TreeGrafter"/>
</dbReference>
<dbReference type="NCBIfam" id="TIGR01197">
    <property type="entry name" value="nramp"/>
    <property type="match status" value="1"/>
</dbReference>
<dbReference type="Proteomes" id="UP000242875">
    <property type="component" value="Unassembled WGS sequence"/>
</dbReference>
<dbReference type="Pfam" id="PF01566">
    <property type="entry name" value="Nramp"/>
    <property type="match status" value="1"/>
</dbReference>
<dbReference type="GO" id="GO:0005886">
    <property type="term" value="C:plasma membrane"/>
    <property type="evidence" value="ECO:0007669"/>
    <property type="project" value="TreeGrafter"/>
</dbReference>
<feature type="region of interest" description="Disordered" evidence="6">
    <location>
        <begin position="1"/>
        <end position="45"/>
    </location>
</feature>
<feature type="transmembrane region" description="Helical" evidence="7">
    <location>
        <begin position="128"/>
        <end position="150"/>
    </location>
</feature>
<evidence type="ECO:0000313" key="9">
    <source>
        <dbReference type="Proteomes" id="UP000242875"/>
    </source>
</evidence>
<evidence type="ECO:0000313" key="8">
    <source>
        <dbReference type="EMBL" id="OZJ05072.1"/>
    </source>
</evidence>
<evidence type="ECO:0000256" key="6">
    <source>
        <dbReference type="SAM" id="MobiDB-lite"/>
    </source>
</evidence>
<keyword evidence="2" id="KW-0813">Transport</keyword>
<dbReference type="GO" id="GO:0034755">
    <property type="term" value="P:iron ion transmembrane transport"/>
    <property type="evidence" value="ECO:0007669"/>
    <property type="project" value="TreeGrafter"/>
</dbReference>
<evidence type="ECO:0000256" key="4">
    <source>
        <dbReference type="ARBA" id="ARBA00022989"/>
    </source>
</evidence>
<proteinExistence type="predicted"/>
<evidence type="ECO:0000256" key="2">
    <source>
        <dbReference type="ARBA" id="ARBA00022448"/>
    </source>
</evidence>
<evidence type="ECO:0000256" key="7">
    <source>
        <dbReference type="SAM" id="Phobius"/>
    </source>
</evidence>
<organism evidence="8 9">
    <name type="scientific">Bifiguratus adelaidae</name>
    <dbReference type="NCBI Taxonomy" id="1938954"/>
    <lineage>
        <taxon>Eukaryota</taxon>
        <taxon>Fungi</taxon>
        <taxon>Fungi incertae sedis</taxon>
        <taxon>Mucoromycota</taxon>
        <taxon>Mucoromycotina</taxon>
        <taxon>Endogonomycetes</taxon>
        <taxon>Endogonales</taxon>
        <taxon>Endogonales incertae sedis</taxon>
        <taxon>Bifiguratus</taxon>
    </lineage>
</organism>